<comment type="caution">
    <text evidence="1">The sequence shown here is derived from an EMBL/GenBank/DDBJ whole genome shotgun (WGS) entry which is preliminary data.</text>
</comment>
<proteinExistence type="predicted"/>
<dbReference type="AlphaFoldDB" id="A0A2V3IVR9"/>
<organism evidence="1 2">
    <name type="scientific">Gracilariopsis chorda</name>
    <dbReference type="NCBI Taxonomy" id="448386"/>
    <lineage>
        <taxon>Eukaryota</taxon>
        <taxon>Rhodophyta</taxon>
        <taxon>Florideophyceae</taxon>
        <taxon>Rhodymeniophycidae</taxon>
        <taxon>Gracilariales</taxon>
        <taxon>Gracilariaceae</taxon>
        <taxon>Gracilariopsis</taxon>
    </lineage>
</organism>
<evidence type="ECO:0000313" key="2">
    <source>
        <dbReference type="Proteomes" id="UP000247409"/>
    </source>
</evidence>
<accession>A0A2V3IVR9</accession>
<name>A0A2V3IVR9_9FLOR</name>
<dbReference type="Proteomes" id="UP000247409">
    <property type="component" value="Unassembled WGS sequence"/>
</dbReference>
<reference evidence="1 2" key="1">
    <citation type="journal article" date="2018" name="Mol. Biol. Evol.">
        <title>Analysis of the draft genome of the red seaweed Gracilariopsis chorda provides insights into genome size evolution in Rhodophyta.</title>
        <authorList>
            <person name="Lee J."/>
            <person name="Yang E.C."/>
            <person name="Graf L."/>
            <person name="Yang J.H."/>
            <person name="Qiu H."/>
            <person name="Zel Zion U."/>
            <person name="Chan C.X."/>
            <person name="Stephens T.G."/>
            <person name="Weber A.P.M."/>
            <person name="Boo G.H."/>
            <person name="Boo S.M."/>
            <person name="Kim K.M."/>
            <person name="Shin Y."/>
            <person name="Jung M."/>
            <person name="Lee S.J."/>
            <person name="Yim H.S."/>
            <person name="Lee J.H."/>
            <person name="Bhattacharya D."/>
            <person name="Yoon H.S."/>
        </authorList>
    </citation>
    <scope>NUCLEOTIDE SEQUENCE [LARGE SCALE GENOMIC DNA]</scope>
    <source>
        <strain evidence="1 2">SKKU-2015</strain>
        <tissue evidence="1">Whole body</tissue>
    </source>
</reference>
<protein>
    <submittedName>
        <fullName evidence="1">Uncharacterized protein</fullName>
    </submittedName>
</protein>
<evidence type="ECO:0000313" key="1">
    <source>
        <dbReference type="EMBL" id="PXF46175.1"/>
    </source>
</evidence>
<gene>
    <name evidence="1" type="ORF">BWQ96_04052</name>
</gene>
<dbReference type="EMBL" id="NBIV01000043">
    <property type="protein sequence ID" value="PXF46175.1"/>
    <property type="molecule type" value="Genomic_DNA"/>
</dbReference>
<sequence length="70" mass="7778">MQLHTTAKYFNPLTDSLVQTHNIAPKSAIEEVKKVNKILVEDDSLTSGSKAKLFLNELEDLHTLVARASN</sequence>
<keyword evidence="2" id="KW-1185">Reference proteome</keyword>